<feature type="region of interest" description="Disordered" evidence="1">
    <location>
        <begin position="59"/>
        <end position="88"/>
    </location>
</feature>
<protein>
    <submittedName>
        <fullName evidence="2">Uncharacterized protein</fullName>
    </submittedName>
</protein>
<gene>
    <name evidence="2" type="ORF">M378DRAFT_194618</name>
</gene>
<dbReference type="Proteomes" id="UP000054549">
    <property type="component" value="Unassembled WGS sequence"/>
</dbReference>
<dbReference type="HOGENOM" id="CLU_135765_2_0_1"/>
<dbReference type="InParanoid" id="A0A0C2XAR3"/>
<evidence type="ECO:0000313" key="2">
    <source>
        <dbReference type="EMBL" id="KIL71472.1"/>
    </source>
</evidence>
<organism evidence="2 3">
    <name type="scientific">Amanita muscaria (strain Koide BX008)</name>
    <dbReference type="NCBI Taxonomy" id="946122"/>
    <lineage>
        <taxon>Eukaryota</taxon>
        <taxon>Fungi</taxon>
        <taxon>Dikarya</taxon>
        <taxon>Basidiomycota</taxon>
        <taxon>Agaricomycotina</taxon>
        <taxon>Agaricomycetes</taxon>
        <taxon>Agaricomycetidae</taxon>
        <taxon>Agaricales</taxon>
        <taxon>Pluteineae</taxon>
        <taxon>Amanitaceae</taxon>
        <taxon>Amanita</taxon>
    </lineage>
</organism>
<proteinExistence type="predicted"/>
<reference evidence="2 3" key="1">
    <citation type="submission" date="2014-04" db="EMBL/GenBank/DDBJ databases">
        <title>Evolutionary Origins and Diversification of the Mycorrhizal Mutualists.</title>
        <authorList>
            <consortium name="DOE Joint Genome Institute"/>
            <consortium name="Mycorrhizal Genomics Consortium"/>
            <person name="Kohler A."/>
            <person name="Kuo A."/>
            <person name="Nagy L.G."/>
            <person name="Floudas D."/>
            <person name="Copeland A."/>
            <person name="Barry K.W."/>
            <person name="Cichocki N."/>
            <person name="Veneault-Fourrey C."/>
            <person name="LaButti K."/>
            <person name="Lindquist E.A."/>
            <person name="Lipzen A."/>
            <person name="Lundell T."/>
            <person name="Morin E."/>
            <person name="Murat C."/>
            <person name="Riley R."/>
            <person name="Ohm R."/>
            <person name="Sun H."/>
            <person name="Tunlid A."/>
            <person name="Henrissat B."/>
            <person name="Grigoriev I.V."/>
            <person name="Hibbett D.S."/>
            <person name="Martin F."/>
        </authorList>
    </citation>
    <scope>NUCLEOTIDE SEQUENCE [LARGE SCALE GENOMIC DNA]</scope>
    <source>
        <strain evidence="2 3">Koide BX008</strain>
    </source>
</reference>
<feature type="compositionally biased region" description="Basic and acidic residues" evidence="1">
    <location>
        <begin position="59"/>
        <end position="71"/>
    </location>
</feature>
<dbReference type="AlphaFoldDB" id="A0A0C2XAR3"/>
<evidence type="ECO:0000256" key="1">
    <source>
        <dbReference type="SAM" id="MobiDB-lite"/>
    </source>
</evidence>
<dbReference type="OrthoDB" id="3358750at2759"/>
<dbReference type="PANTHER" id="PTHR39475">
    <property type="entry name" value="CONIDIATION-SPECIFIC PROTEIN 6"/>
    <property type="match status" value="1"/>
</dbReference>
<accession>A0A0C2XAR3</accession>
<name>A0A0C2XAR3_AMAMK</name>
<dbReference type="EMBL" id="KN818222">
    <property type="protein sequence ID" value="KIL71472.1"/>
    <property type="molecule type" value="Genomic_DNA"/>
</dbReference>
<evidence type="ECO:0000313" key="3">
    <source>
        <dbReference type="Proteomes" id="UP000054549"/>
    </source>
</evidence>
<keyword evidence="3" id="KW-1185">Reference proteome</keyword>
<sequence length="108" mass="12100">MVSRLPKIKRPEKGRVELRDEYEAIEAPSKTSAIIDSDDDERAIGAKLNAIFKEASVFKEEDPEENKRTIKDPLAPALSHGNKPSRGAQIDAELKAEEEQMLRDKGKI</sequence>
<dbReference type="PANTHER" id="PTHR39475:SF1">
    <property type="entry name" value="CONIDIATION-SPECIFIC PROTEIN 6"/>
    <property type="match status" value="1"/>
</dbReference>